<feature type="region of interest" description="Disordered" evidence="1">
    <location>
        <begin position="21"/>
        <end position="51"/>
    </location>
</feature>
<sequence>MLKFLFNQFLHKINTLIENSPYLNQESPKQIGEKGQTAENPNPPKPNRFPHALRLDGLDYKRFIFIVDRVESRSARKR</sequence>
<proteinExistence type="predicted"/>
<protein>
    <submittedName>
        <fullName evidence="2">Uncharacterized protein</fullName>
    </submittedName>
</protein>
<reference evidence="2 3" key="1">
    <citation type="submission" date="2013-02" db="EMBL/GenBank/DDBJ databases">
        <title>The Genome Sequence of Acinetobacter gerneri CIP 107464.</title>
        <authorList>
            <consortium name="The Broad Institute Genome Sequencing Platform"/>
            <consortium name="The Broad Institute Genome Sequencing Center for Infectious Disease"/>
            <person name="Cerqueira G."/>
            <person name="Feldgarden M."/>
            <person name="Courvalin P."/>
            <person name="Perichon B."/>
            <person name="Grillot-Courvalin C."/>
            <person name="Clermont D."/>
            <person name="Rocha E."/>
            <person name="Yoon E.-J."/>
            <person name="Nemec A."/>
            <person name="Walker B."/>
            <person name="Young S.K."/>
            <person name="Zeng Q."/>
            <person name="Gargeya S."/>
            <person name="Fitzgerald M."/>
            <person name="Haas B."/>
            <person name="Abouelleil A."/>
            <person name="Alvarado L."/>
            <person name="Arachchi H.M."/>
            <person name="Berlin A.M."/>
            <person name="Chapman S.B."/>
            <person name="Dewar J."/>
            <person name="Goldberg J."/>
            <person name="Griggs A."/>
            <person name="Gujja S."/>
            <person name="Hansen M."/>
            <person name="Howarth C."/>
            <person name="Imamovic A."/>
            <person name="Larimer J."/>
            <person name="McCowan C."/>
            <person name="Murphy C."/>
            <person name="Neiman D."/>
            <person name="Pearson M."/>
            <person name="Priest M."/>
            <person name="Roberts A."/>
            <person name="Saif S."/>
            <person name="Shea T."/>
            <person name="Sisk P."/>
            <person name="Sykes S."/>
            <person name="Wortman J."/>
            <person name="Nusbaum C."/>
            <person name="Birren B."/>
        </authorList>
    </citation>
    <scope>NUCLEOTIDE SEQUENCE [LARGE SCALE GENOMIC DNA]</scope>
    <source>
        <strain evidence="2 3">CIP 107464</strain>
    </source>
</reference>
<dbReference type="EMBL" id="APPN01000059">
    <property type="protein sequence ID" value="ENV34280.1"/>
    <property type="molecule type" value="Genomic_DNA"/>
</dbReference>
<evidence type="ECO:0000313" key="3">
    <source>
        <dbReference type="Proteomes" id="UP000013117"/>
    </source>
</evidence>
<gene>
    <name evidence="2" type="ORF">F960_01599</name>
</gene>
<evidence type="ECO:0000313" key="2">
    <source>
        <dbReference type="EMBL" id="ENV34280.1"/>
    </source>
</evidence>
<dbReference type="AlphaFoldDB" id="N8ZRZ6"/>
<name>N8ZRZ6_9GAMM</name>
<comment type="caution">
    <text evidence="2">The sequence shown here is derived from an EMBL/GenBank/DDBJ whole genome shotgun (WGS) entry which is preliminary data.</text>
</comment>
<keyword evidence="3" id="KW-1185">Reference proteome</keyword>
<dbReference type="Proteomes" id="UP000013117">
    <property type="component" value="Unassembled WGS sequence"/>
</dbReference>
<dbReference type="HOGENOM" id="CLU_2613921_0_0_6"/>
<accession>N8ZRZ6</accession>
<organism evidence="2 3">
    <name type="scientific">Acinetobacter gerneri DSM 14967 = CIP 107464 = MTCC 9824</name>
    <dbReference type="NCBI Taxonomy" id="1120926"/>
    <lineage>
        <taxon>Bacteria</taxon>
        <taxon>Pseudomonadati</taxon>
        <taxon>Pseudomonadota</taxon>
        <taxon>Gammaproteobacteria</taxon>
        <taxon>Moraxellales</taxon>
        <taxon>Moraxellaceae</taxon>
        <taxon>Acinetobacter</taxon>
    </lineage>
</organism>
<evidence type="ECO:0000256" key="1">
    <source>
        <dbReference type="SAM" id="MobiDB-lite"/>
    </source>
</evidence>